<protein>
    <submittedName>
        <fullName evidence="1">(northern house mosquito) hypothetical protein</fullName>
    </submittedName>
</protein>
<dbReference type="EMBL" id="HBUE01027717">
    <property type="protein sequence ID" value="CAG6455033.1"/>
    <property type="molecule type" value="Transcribed_RNA"/>
</dbReference>
<name>A0A8D8ADI6_CULPI</name>
<dbReference type="AlphaFoldDB" id="A0A8D8ADI6"/>
<organism evidence="1">
    <name type="scientific">Culex pipiens</name>
    <name type="common">House mosquito</name>
    <dbReference type="NCBI Taxonomy" id="7175"/>
    <lineage>
        <taxon>Eukaryota</taxon>
        <taxon>Metazoa</taxon>
        <taxon>Ecdysozoa</taxon>
        <taxon>Arthropoda</taxon>
        <taxon>Hexapoda</taxon>
        <taxon>Insecta</taxon>
        <taxon>Pterygota</taxon>
        <taxon>Neoptera</taxon>
        <taxon>Endopterygota</taxon>
        <taxon>Diptera</taxon>
        <taxon>Nematocera</taxon>
        <taxon>Culicoidea</taxon>
        <taxon>Culicidae</taxon>
        <taxon>Culicinae</taxon>
        <taxon>Culicini</taxon>
        <taxon>Culex</taxon>
        <taxon>Culex</taxon>
    </lineage>
</organism>
<reference evidence="1" key="1">
    <citation type="submission" date="2021-05" db="EMBL/GenBank/DDBJ databases">
        <authorList>
            <person name="Alioto T."/>
            <person name="Alioto T."/>
            <person name="Gomez Garrido J."/>
        </authorList>
    </citation>
    <scope>NUCLEOTIDE SEQUENCE</scope>
</reference>
<sequence>MILKRQGVHSARWETVRTILTRAHETRKSRTAWSRSHSFRVRHVGSSIALAAARFCLPACQREIVGFDATTCKRGRRARSVFCFVKLLEQGGFVDCCCVTLYRLLAVGIPGHGFRESTPENWSKWLFPGTGHTGSRT</sequence>
<accession>A0A8D8ADI6</accession>
<proteinExistence type="predicted"/>
<evidence type="ECO:0000313" key="1">
    <source>
        <dbReference type="EMBL" id="CAG6455033.1"/>
    </source>
</evidence>